<organism evidence="2 3">
    <name type="scientific">Streptococcus mitis</name>
    <dbReference type="NCBI Taxonomy" id="28037"/>
    <lineage>
        <taxon>Bacteria</taxon>
        <taxon>Bacillati</taxon>
        <taxon>Bacillota</taxon>
        <taxon>Bacilli</taxon>
        <taxon>Lactobacillales</taxon>
        <taxon>Streptococcaceae</taxon>
        <taxon>Streptococcus</taxon>
        <taxon>Streptococcus mitis group</taxon>
    </lineage>
</organism>
<proteinExistence type="predicted"/>
<sequence>MNELDGTVTDGKPTEKETPMVPKVVKVGTKPKVVETTTPYTTRYVEDNTKDKDYREVTNLVKLVKQHYNNLYLGS</sequence>
<comment type="caution">
    <text evidence="2">The sequence shown here is derived from an EMBL/GenBank/DDBJ whole genome shotgun (WGS) entry which is preliminary data.</text>
</comment>
<reference evidence="2 3" key="1">
    <citation type="submission" date="2016-01" db="EMBL/GenBank/DDBJ databases">
        <title>Highly variable Streptococcus oralis are common among viridans streptococci isolated from primates.</title>
        <authorList>
            <person name="Denapaite D."/>
            <person name="Rieger M."/>
            <person name="Koendgen S."/>
            <person name="Brueckner R."/>
            <person name="Ochigava I."/>
            <person name="Kappeler P."/>
            <person name="Maetz-Rensing K."/>
            <person name="Leendertz F."/>
            <person name="Hakenbeck R."/>
        </authorList>
    </citation>
    <scope>NUCLEOTIDE SEQUENCE [LARGE SCALE GENOMIC DNA]</scope>
    <source>
        <strain evidence="2 3">10712</strain>
    </source>
</reference>
<protein>
    <submittedName>
        <fullName evidence="2">Uncharacterized protein</fullName>
    </submittedName>
</protein>
<dbReference type="EMBL" id="LROT01000029">
    <property type="protein sequence ID" value="KYF32737.1"/>
    <property type="molecule type" value="Genomic_DNA"/>
</dbReference>
<dbReference type="Proteomes" id="UP000075618">
    <property type="component" value="Unassembled WGS sequence"/>
</dbReference>
<gene>
    <name evidence="2" type="ORF">SMI10712_01183</name>
</gene>
<name>A0A150NH00_STRMT</name>
<dbReference type="AlphaFoldDB" id="A0A150NH00"/>
<evidence type="ECO:0000256" key="1">
    <source>
        <dbReference type="SAM" id="MobiDB-lite"/>
    </source>
</evidence>
<accession>A0A150NH00</accession>
<dbReference type="PATRIC" id="fig|28037.237.peg.1639"/>
<evidence type="ECO:0000313" key="3">
    <source>
        <dbReference type="Proteomes" id="UP000075618"/>
    </source>
</evidence>
<evidence type="ECO:0000313" key="2">
    <source>
        <dbReference type="EMBL" id="KYF32737.1"/>
    </source>
</evidence>
<dbReference type="Gene3D" id="2.20.230.10">
    <property type="entry name" value="Resuscitation-promoting factor rpfb"/>
    <property type="match status" value="1"/>
</dbReference>
<feature type="region of interest" description="Disordered" evidence="1">
    <location>
        <begin position="1"/>
        <end position="21"/>
    </location>
</feature>